<proteinExistence type="predicted"/>
<dbReference type="PANTHER" id="PTHR45566:SF2">
    <property type="entry name" value="NARL SUBFAMILY"/>
    <property type="match status" value="1"/>
</dbReference>
<dbReference type="PANTHER" id="PTHR45566">
    <property type="entry name" value="HTH-TYPE TRANSCRIPTIONAL REGULATOR YHJB-RELATED"/>
    <property type="match status" value="1"/>
</dbReference>
<protein>
    <recommendedName>
        <fullName evidence="3">DNA-binding response regulator</fullName>
    </recommendedName>
</protein>
<dbReference type="Proteomes" id="UP001197609">
    <property type="component" value="Unassembled WGS sequence"/>
</dbReference>
<dbReference type="AlphaFoldDB" id="A0AAJ1EJH9"/>
<evidence type="ECO:0000313" key="1">
    <source>
        <dbReference type="EMBL" id="MBZ0160066.1"/>
    </source>
</evidence>
<organism evidence="1 2">
    <name type="scientific">Candidatus Methylomirabilis tolerans</name>
    <dbReference type="NCBI Taxonomy" id="3123416"/>
    <lineage>
        <taxon>Bacteria</taxon>
        <taxon>Candidatus Methylomirabilota</taxon>
        <taxon>Candidatus Methylomirabilia</taxon>
        <taxon>Candidatus Methylomirabilales</taxon>
        <taxon>Candidatus Methylomirabilaceae</taxon>
        <taxon>Candidatus Methylomirabilis</taxon>
    </lineage>
</organism>
<dbReference type="InterPro" id="IPR051015">
    <property type="entry name" value="EvgA-like"/>
</dbReference>
<gene>
    <name evidence="1" type="ORF">K8G79_08025</name>
</gene>
<dbReference type="InterPro" id="IPR016032">
    <property type="entry name" value="Sig_transdc_resp-reg_C-effctor"/>
</dbReference>
<dbReference type="Gene3D" id="3.40.50.2300">
    <property type="match status" value="1"/>
</dbReference>
<dbReference type="SUPFAM" id="SSF52172">
    <property type="entry name" value="CheY-like"/>
    <property type="match status" value="1"/>
</dbReference>
<dbReference type="GO" id="GO:0003677">
    <property type="term" value="F:DNA binding"/>
    <property type="evidence" value="ECO:0007669"/>
    <property type="project" value="InterPro"/>
</dbReference>
<accession>A0AAJ1EJH9</accession>
<dbReference type="SUPFAM" id="SSF46894">
    <property type="entry name" value="C-terminal effector domain of the bipartite response regulators"/>
    <property type="match status" value="1"/>
</dbReference>
<sequence length="188" mass="21003">MTTTLAVVDNAELTRIGIREIISASDKIRLIGEFACLEEVDGFFQTTPVNVLILGNTLAYSKLIQDITRLGQQFPDLKVLLLAHSFIVEQIEELSNLGVLGFVCKDEQLADTLLFAIRPVARGELFISPCVASVLLKANQNHEDNPLNLRQMQVVRYMGRYLSPQEIAMKMGVSASSIYSLQHRIRQV</sequence>
<dbReference type="GO" id="GO:0006355">
    <property type="term" value="P:regulation of DNA-templated transcription"/>
    <property type="evidence" value="ECO:0007669"/>
    <property type="project" value="InterPro"/>
</dbReference>
<name>A0AAJ1EJH9_9BACT</name>
<feature type="non-terminal residue" evidence="1">
    <location>
        <position position="188"/>
    </location>
</feature>
<evidence type="ECO:0000313" key="2">
    <source>
        <dbReference type="Proteomes" id="UP001197609"/>
    </source>
</evidence>
<comment type="caution">
    <text evidence="1">The sequence shown here is derived from an EMBL/GenBank/DDBJ whole genome shotgun (WGS) entry which is preliminary data.</text>
</comment>
<dbReference type="InterPro" id="IPR011006">
    <property type="entry name" value="CheY-like_superfamily"/>
</dbReference>
<reference evidence="1 2" key="1">
    <citation type="journal article" date="2021" name="bioRxiv">
        <title>Unraveling nitrogen, sulfur and carbon metabolic pathways and microbial community transcriptional responses to substrate deprivation and toxicity stresses in a bioreactor mimicking anoxic brackish coastal sediment conditions.</title>
        <authorList>
            <person name="Martins P.D."/>
            <person name="Echeveste M.J."/>
            <person name="Arshad A."/>
            <person name="Kurth J."/>
            <person name="Ouboter H."/>
            <person name="Jetten M.S.M."/>
            <person name="Welte C.U."/>
        </authorList>
    </citation>
    <scope>NUCLEOTIDE SEQUENCE [LARGE SCALE GENOMIC DNA]</scope>
    <source>
        <strain evidence="1">MAG_38</strain>
    </source>
</reference>
<evidence type="ECO:0008006" key="3">
    <source>
        <dbReference type="Google" id="ProtNLM"/>
    </source>
</evidence>
<dbReference type="EMBL" id="JAIOIU010000100">
    <property type="protein sequence ID" value="MBZ0160066.1"/>
    <property type="molecule type" value="Genomic_DNA"/>
</dbReference>